<evidence type="ECO:0000313" key="2">
    <source>
        <dbReference type="Proteomes" id="UP001066276"/>
    </source>
</evidence>
<keyword evidence="2" id="KW-1185">Reference proteome</keyword>
<accession>A0AAV7VQP1</accession>
<name>A0AAV7VQP1_PLEWA</name>
<dbReference type="Proteomes" id="UP001066276">
    <property type="component" value="Chromosome 2_1"/>
</dbReference>
<gene>
    <name evidence="1" type="ORF">NDU88_006189</name>
</gene>
<proteinExistence type="predicted"/>
<reference evidence="1" key="1">
    <citation type="journal article" date="2022" name="bioRxiv">
        <title>Sequencing and chromosome-scale assembly of the giantPleurodeles waltlgenome.</title>
        <authorList>
            <person name="Brown T."/>
            <person name="Elewa A."/>
            <person name="Iarovenko S."/>
            <person name="Subramanian E."/>
            <person name="Araus A.J."/>
            <person name="Petzold A."/>
            <person name="Susuki M."/>
            <person name="Suzuki K.-i.T."/>
            <person name="Hayashi T."/>
            <person name="Toyoda A."/>
            <person name="Oliveira C."/>
            <person name="Osipova E."/>
            <person name="Leigh N.D."/>
            <person name="Simon A."/>
            <person name="Yun M.H."/>
        </authorList>
    </citation>
    <scope>NUCLEOTIDE SEQUENCE</scope>
    <source>
        <strain evidence="1">20211129_DDA</strain>
        <tissue evidence="1">Liver</tissue>
    </source>
</reference>
<dbReference type="AlphaFoldDB" id="A0AAV7VQP1"/>
<protein>
    <submittedName>
        <fullName evidence="1">Uncharacterized protein</fullName>
    </submittedName>
</protein>
<organism evidence="1 2">
    <name type="scientific">Pleurodeles waltl</name>
    <name type="common">Iberian ribbed newt</name>
    <dbReference type="NCBI Taxonomy" id="8319"/>
    <lineage>
        <taxon>Eukaryota</taxon>
        <taxon>Metazoa</taxon>
        <taxon>Chordata</taxon>
        <taxon>Craniata</taxon>
        <taxon>Vertebrata</taxon>
        <taxon>Euteleostomi</taxon>
        <taxon>Amphibia</taxon>
        <taxon>Batrachia</taxon>
        <taxon>Caudata</taxon>
        <taxon>Salamandroidea</taxon>
        <taxon>Salamandridae</taxon>
        <taxon>Pleurodelinae</taxon>
        <taxon>Pleurodeles</taxon>
    </lineage>
</organism>
<dbReference type="EMBL" id="JANPWB010000003">
    <property type="protein sequence ID" value="KAJ1202389.1"/>
    <property type="molecule type" value="Genomic_DNA"/>
</dbReference>
<evidence type="ECO:0000313" key="1">
    <source>
        <dbReference type="EMBL" id="KAJ1202389.1"/>
    </source>
</evidence>
<comment type="caution">
    <text evidence="1">The sequence shown here is derived from an EMBL/GenBank/DDBJ whole genome shotgun (WGS) entry which is preliminary data.</text>
</comment>
<sequence length="159" mass="17241">MEGGRDTSNAGTTVKSSRTRPSNVFIITGSTNSVILLCMVMSTGKASGKSTCQLLFLKAILQPQSMASSQTVTGTGDANTSQGTCSDMAMKLNLKEIASFGYRLEAMDTKIVDFSMDSKSIQRDIAGFQDRVTDLDHRLTDVDGRLSDMPDKDHELQFL</sequence>